<proteinExistence type="predicted"/>
<organism evidence="2 3">
    <name type="scientific">Thermophagus xiamenensis</name>
    <dbReference type="NCBI Taxonomy" id="385682"/>
    <lineage>
        <taxon>Bacteria</taxon>
        <taxon>Pseudomonadati</taxon>
        <taxon>Bacteroidota</taxon>
        <taxon>Bacteroidia</taxon>
        <taxon>Marinilabiliales</taxon>
        <taxon>Marinilabiliaceae</taxon>
        <taxon>Thermophagus</taxon>
    </lineage>
</organism>
<gene>
    <name evidence="2" type="ORF">SAMN05444380_101212</name>
</gene>
<keyword evidence="1" id="KW-0812">Transmembrane</keyword>
<feature type="transmembrane region" description="Helical" evidence="1">
    <location>
        <begin position="6"/>
        <end position="24"/>
    </location>
</feature>
<dbReference type="AlphaFoldDB" id="A0A1I1V0N1"/>
<evidence type="ECO:0000313" key="3">
    <source>
        <dbReference type="Proteomes" id="UP000181976"/>
    </source>
</evidence>
<dbReference type="EMBL" id="FONA01000001">
    <property type="protein sequence ID" value="SFD74633.1"/>
    <property type="molecule type" value="Genomic_DNA"/>
</dbReference>
<dbReference type="RefSeq" id="WP_010526882.1">
    <property type="nucleotide sequence ID" value="NZ_AFSL01000023.1"/>
</dbReference>
<accession>A0A1I1V0N1</accession>
<name>A0A1I1V0N1_9BACT</name>
<evidence type="ECO:0000256" key="1">
    <source>
        <dbReference type="SAM" id="Phobius"/>
    </source>
</evidence>
<sequence>MKNIKVIIYIVAIILGIIFLYWYGKMNQKKKEDIAEKGTETIGTVINRTIVRKPNQFETFMIKFDFEYNGKRVQSSTLFTEKWYYENAITGMKYKVKYLTDSPRKNAEIYINKPIEGEYTNIEKERERILNTYKDAKVSLKKNARPLDEIQHLLK</sequence>
<keyword evidence="1" id="KW-1133">Transmembrane helix</keyword>
<keyword evidence="3" id="KW-1185">Reference proteome</keyword>
<protein>
    <submittedName>
        <fullName evidence="2">Uncharacterized protein</fullName>
    </submittedName>
</protein>
<reference evidence="2 3" key="1">
    <citation type="submission" date="2016-10" db="EMBL/GenBank/DDBJ databases">
        <authorList>
            <person name="de Groot N.N."/>
        </authorList>
    </citation>
    <scope>NUCLEOTIDE SEQUENCE [LARGE SCALE GENOMIC DNA]</scope>
    <source>
        <strain evidence="2 3">DSM 19012</strain>
    </source>
</reference>
<dbReference type="Proteomes" id="UP000181976">
    <property type="component" value="Unassembled WGS sequence"/>
</dbReference>
<dbReference type="InParanoid" id="A0A1I1V0N1"/>
<keyword evidence="1" id="KW-0472">Membrane</keyword>
<evidence type="ECO:0000313" key="2">
    <source>
        <dbReference type="EMBL" id="SFD74633.1"/>
    </source>
</evidence>